<reference evidence="10 11" key="1">
    <citation type="submission" date="2020-08" db="EMBL/GenBank/DDBJ databases">
        <title>Croceimicrobium hydrocarbonivorans gen. nov., sp. nov., a novel marine bacterium isolated from a bacterial consortium that degrades polyethylene terephthalate.</title>
        <authorList>
            <person name="Liu R."/>
        </authorList>
    </citation>
    <scope>NUCLEOTIDE SEQUENCE [LARGE SCALE GENOMIC DNA]</scope>
    <source>
        <strain evidence="10 11">A20-9</strain>
    </source>
</reference>
<dbReference type="AlphaFoldDB" id="A0A7H0VK08"/>
<evidence type="ECO:0000256" key="7">
    <source>
        <dbReference type="ARBA" id="ARBA00023136"/>
    </source>
</evidence>
<dbReference type="InterPro" id="IPR044878">
    <property type="entry name" value="UbiA_sf"/>
</dbReference>
<feature type="transmembrane region" description="Helical" evidence="9">
    <location>
        <begin position="29"/>
        <end position="53"/>
    </location>
</feature>
<keyword evidence="11" id="KW-1185">Reference proteome</keyword>
<dbReference type="InterPro" id="IPR000537">
    <property type="entry name" value="UbiA_prenyltransferase"/>
</dbReference>
<dbReference type="UniPathway" id="UPA00834">
    <property type="reaction ID" value="UER00712"/>
</dbReference>
<feature type="transmembrane region" description="Helical" evidence="9">
    <location>
        <begin position="74"/>
        <end position="95"/>
    </location>
</feature>
<comment type="catalytic activity">
    <reaction evidence="8 9">
        <text>heme b + (2E,6E)-farnesyl diphosphate + H2O = Fe(II)-heme o + diphosphate</text>
        <dbReference type="Rhea" id="RHEA:28070"/>
        <dbReference type="ChEBI" id="CHEBI:15377"/>
        <dbReference type="ChEBI" id="CHEBI:33019"/>
        <dbReference type="ChEBI" id="CHEBI:60344"/>
        <dbReference type="ChEBI" id="CHEBI:60530"/>
        <dbReference type="ChEBI" id="CHEBI:175763"/>
        <dbReference type="EC" id="2.5.1.141"/>
    </reaction>
</comment>
<feature type="transmembrane region" description="Helical" evidence="9">
    <location>
        <begin position="258"/>
        <end position="275"/>
    </location>
</feature>
<dbReference type="Pfam" id="PF01040">
    <property type="entry name" value="UbiA"/>
    <property type="match status" value="1"/>
</dbReference>
<sequence>MELTKARLNLSVVYSALAGYFLGADQIGFWPIMALALGGYLVVGAANGFNQVIERDRDALMDRTKNRPLPSGRLKVSEAMISSSIMAVVGLFLLYTINPLTVGFGAFALFVYVLIYTPLKARGPIAVFVGAFPGAIPALLGWVAATNDFDIEPGTLFAIQFLWQFSHFWAIAWIADDDYKKANYVLLPSGNRDTKSALQIVLYTFFIIPVSLLPAFGLSGGLTLSVVGVIITALLGLFFMYFALKLYRERSIPAARKLMFYSIVYLPLLQLLLVIDKFI</sequence>
<evidence type="ECO:0000256" key="5">
    <source>
        <dbReference type="ARBA" id="ARBA00022989"/>
    </source>
</evidence>
<proteinExistence type="inferred from homology"/>
<dbReference type="PANTHER" id="PTHR43448">
    <property type="entry name" value="PROTOHEME IX FARNESYLTRANSFERASE, MITOCHONDRIAL"/>
    <property type="match status" value="1"/>
</dbReference>
<keyword evidence="6 9" id="KW-0350">Heme biosynthesis</keyword>
<protein>
    <recommendedName>
        <fullName evidence="9">Protoheme IX farnesyltransferase</fullName>
        <ecNumber evidence="9">2.5.1.141</ecNumber>
    </recommendedName>
    <alternativeName>
        <fullName evidence="9">Heme B farnesyltransferase</fullName>
    </alternativeName>
    <alternativeName>
        <fullName evidence="9">Heme O synthase</fullName>
    </alternativeName>
</protein>
<organism evidence="10 11">
    <name type="scientific">Croceimicrobium hydrocarbonivorans</name>
    <dbReference type="NCBI Taxonomy" id="2761580"/>
    <lineage>
        <taxon>Bacteria</taxon>
        <taxon>Pseudomonadati</taxon>
        <taxon>Bacteroidota</taxon>
        <taxon>Flavobacteriia</taxon>
        <taxon>Flavobacteriales</taxon>
        <taxon>Owenweeksiaceae</taxon>
        <taxon>Croceimicrobium</taxon>
    </lineage>
</organism>
<feature type="transmembrane region" description="Helical" evidence="9">
    <location>
        <begin position="126"/>
        <end position="145"/>
    </location>
</feature>
<dbReference type="GO" id="GO:0008495">
    <property type="term" value="F:protoheme IX farnesyltransferase activity"/>
    <property type="evidence" value="ECO:0007669"/>
    <property type="project" value="UniProtKB-UniRule"/>
</dbReference>
<keyword evidence="2 9" id="KW-1003">Cell membrane</keyword>
<evidence type="ECO:0000256" key="8">
    <source>
        <dbReference type="ARBA" id="ARBA00047690"/>
    </source>
</evidence>
<comment type="function">
    <text evidence="9">Converts heme B (protoheme IX) to heme O by substitution of the vinyl group on carbon 2 of heme B porphyrin ring with a hydroxyethyl farnesyl side group.</text>
</comment>
<name>A0A7H0VK08_9FLAO</name>
<dbReference type="PANTHER" id="PTHR43448:SF2">
    <property type="entry name" value="PROTOHEME IX FARNESYLTRANSFERASE, MITOCHONDRIAL"/>
    <property type="match status" value="1"/>
</dbReference>
<keyword evidence="3 9" id="KW-0808">Transferase</keyword>
<dbReference type="KEGG" id="chyd:H4K34_10800"/>
<dbReference type="HAMAP" id="MF_00154">
    <property type="entry name" value="CyoE_CtaB"/>
    <property type="match status" value="1"/>
</dbReference>
<keyword evidence="7 9" id="KW-0472">Membrane</keyword>
<dbReference type="EMBL" id="CP060139">
    <property type="protein sequence ID" value="QNR26056.1"/>
    <property type="molecule type" value="Genomic_DNA"/>
</dbReference>
<dbReference type="EC" id="2.5.1.141" evidence="9"/>
<comment type="subcellular location">
    <subcellularLocation>
        <location evidence="9">Cell membrane</location>
        <topology evidence="9">Multi-pass membrane protein</topology>
    </subcellularLocation>
    <subcellularLocation>
        <location evidence="1">Membrane</location>
        <topology evidence="1">Multi-pass membrane protein</topology>
    </subcellularLocation>
</comment>
<comment type="similarity">
    <text evidence="9">Belongs to the UbiA prenyltransferase family. Protoheme IX farnesyltransferase subfamily.</text>
</comment>
<feature type="transmembrane region" description="Helical" evidence="9">
    <location>
        <begin position="157"/>
        <end position="175"/>
    </location>
</feature>
<gene>
    <name evidence="10" type="primary">cyoE</name>
    <name evidence="9" type="synonym">ctaB</name>
    <name evidence="10" type="ORF">H4K34_10800</name>
</gene>
<dbReference type="InterPro" id="IPR006369">
    <property type="entry name" value="Protohaem_IX_farnesylTrfase"/>
</dbReference>
<dbReference type="GO" id="GO:0048034">
    <property type="term" value="P:heme O biosynthetic process"/>
    <property type="evidence" value="ECO:0007669"/>
    <property type="project" value="UniProtKB-UniRule"/>
</dbReference>
<evidence type="ECO:0000256" key="6">
    <source>
        <dbReference type="ARBA" id="ARBA00023133"/>
    </source>
</evidence>
<keyword evidence="4 9" id="KW-0812">Transmembrane</keyword>
<evidence type="ECO:0000313" key="10">
    <source>
        <dbReference type="EMBL" id="QNR26056.1"/>
    </source>
</evidence>
<evidence type="ECO:0000256" key="2">
    <source>
        <dbReference type="ARBA" id="ARBA00022475"/>
    </source>
</evidence>
<comment type="miscellaneous">
    <text evidence="9">Carbon 2 of the heme B porphyrin ring is defined according to the Fischer nomenclature.</text>
</comment>
<feature type="transmembrane region" description="Helical" evidence="9">
    <location>
        <begin position="101"/>
        <end position="119"/>
    </location>
</feature>
<dbReference type="Gene3D" id="1.10.357.140">
    <property type="entry name" value="UbiA prenyltransferase"/>
    <property type="match status" value="1"/>
</dbReference>
<evidence type="ECO:0000256" key="1">
    <source>
        <dbReference type="ARBA" id="ARBA00004141"/>
    </source>
</evidence>
<evidence type="ECO:0000256" key="9">
    <source>
        <dbReference type="HAMAP-Rule" id="MF_00154"/>
    </source>
</evidence>
<feature type="transmembrane region" description="Helical" evidence="9">
    <location>
        <begin position="196"/>
        <end position="216"/>
    </location>
</feature>
<evidence type="ECO:0000313" key="11">
    <source>
        <dbReference type="Proteomes" id="UP000516305"/>
    </source>
</evidence>
<evidence type="ECO:0000256" key="4">
    <source>
        <dbReference type="ARBA" id="ARBA00022692"/>
    </source>
</evidence>
<dbReference type="CDD" id="cd13957">
    <property type="entry name" value="PT_UbiA_Cox10"/>
    <property type="match status" value="1"/>
</dbReference>
<comment type="pathway">
    <text evidence="9">Porphyrin-containing compound metabolism; heme O biosynthesis; heme O from protoheme: step 1/1.</text>
</comment>
<evidence type="ECO:0000256" key="3">
    <source>
        <dbReference type="ARBA" id="ARBA00022679"/>
    </source>
</evidence>
<dbReference type="Proteomes" id="UP000516305">
    <property type="component" value="Chromosome"/>
</dbReference>
<dbReference type="GO" id="GO:0005886">
    <property type="term" value="C:plasma membrane"/>
    <property type="evidence" value="ECO:0007669"/>
    <property type="project" value="UniProtKB-SubCell"/>
</dbReference>
<keyword evidence="5 9" id="KW-1133">Transmembrane helix</keyword>
<dbReference type="GO" id="GO:0006784">
    <property type="term" value="P:heme A biosynthetic process"/>
    <property type="evidence" value="ECO:0007669"/>
    <property type="project" value="TreeGrafter"/>
</dbReference>
<feature type="transmembrane region" description="Helical" evidence="9">
    <location>
        <begin position="222"/>
        <end position="246"/>
    </location>
</feature>
<accession>A0A7H0VK08</accession>
<dbReference type="NCBIfam" id="TIGR01473">
    <property type="entry name" value="cyoE_ctaB"/>
    <property type="match status" value="1"/>
</dbReference>